<feature type="domain" description="SIS" evidence="5">
    <location>
        <begin position="46"/>
        <end position="183"/>
    </location>
</feature>
<dbReference type="GO" id="GO:0006487">
    <property type="term" value="P:protein N-linked glycosylation"/>
    <property type="evidence" value="ECO:0007669"/>
    <property type="project" value="TreeGrafter"/>
</dbReference>
<dbReference type="RefSeq" id="WP_101575334.1">
    <property type="nucleotide sequence ID" value="NZ_PGVA01000002.1"/>
</dbReference>
<gene>
    <name evidence="6" type="ORF">CU635_01125</name>
    <name evidence="7" type="ORF">CVD25_03530</name>
</gene>
<comment type="catalytic activity">
    <reaction evidence="1">
        <text>D-fructose 6-phosphate + L-glutamine = D-glucosamine 6-phosphate + L-glutamate</text>
        <dbReference type="Rhea" id="RHEA:13237"/>
        <dbReference type="ChEBI" id="CHEBI:29985"/>
        <dbReference type="ChEBI" id="CHEBI:58359"/>
        <dbReference type="ChEBI" id="CHEBI:58725"/>
        <dbReference type="ChEBI" id="CHEBI:61527"/>
        <dbReference type="EC" id="2.6.1.16"/>
    </reaction>
</comment>
<evidence type="ECO:0000256" key="2">
    <source>
        <dbReference type="ARBA" id="ARBA00012916"/>
    </source>
</evidence>
<dbReference type="GO" id="GO:0097367">
    <property type="term" value="F:carbohydrate derivative binding"/>
    <property type="evidence" value="ECO:0007669"/>
    <property type="project" value="InterPro"/>
</dbReference>
<evidence type="ECO:0000313" key="7">
    <source>
        <dbReference type="EMBL" id="PLS00320.1"/>
    </source>
</evidence>
<dbReference type="PROSITE" id="PS51464">
    <property type="entry name" value="SIS"/>
    <property type="match status" value="1"/>
</dbReference>
<dbReference type="EMBL" id="PGVD01000012">
    <property type="protein sequence ID" value="PLS00320.1"/>
    <property type="molecule type" value="Genomic_DNA"/>
</dbReference>
<dbReference type="AlphaFoldDB" id="A0A2N5GSD3"/>
<dbReference type="Proteomes" id="UP000235114">
    <property type="component" value="Unassembled WGS sequence"/>
</dbReference>
<evidence type="ECO:0000256" key="1">
    <source>
        <dbReference type="ARBA" id="ARBA00001031"/>
    </source>
</evidence>
<organism evidence="6 8">
    <name type="scientific">Bacillus canaveralius</name>
    <dbReference type="NCBI Taxonomy" id="1403243"/>
    <lineage>
        <taxon>Bacteria</taxon>
        <taxon>Bacillati</taxon>
        <taxon>Bacillota</taxon>
        <taxon>Bacilli</taxon>
        <taxon>Bacillales</taxon>
        <taxon>Bacillaceae</taxon>
        <taxon>Bacillus</taxon>
    </lineage>
</organism>
<dbReference type="InterPro" id="IPR046348">
    <property type="entry name" value="SIS_dom_sf"/>
</dbReference>
<dbReference type="CDD" id="cd05008">
    <property type="entry name" value="SIS_GlmS_GlmD_1"/>
    <property type="match status" value="1"/>
</dbReference>
<keyword evidence="4" id="KW-0677">Repeat</keyword>
<evidence type="ECO:0000313" key="9">
    <source>
        <dbReference type="Proteomes" id="UP000235114"/>
    </source>
</evidence>
<dbReference type="Pfam" id="PF01380">
    <property type="entry name" value="SIS"/>
    <property type="match status" value="1"/>
</dbReference>
<sequence>MNKQDSNSNIQQPYRTRYLEDVLSQPQALRALIENHSTRSGAIDKWGDEWEQAGKPLIVFTGMGASLFAAELVQAYLAENGAFSLVLPTSDLVDRLSSIPENAFLFAISQSGESIEMTEIVEIIGQRRLYAVTNVPGSFLARSAYDVAFLGLPPDLSVAIKTYTGTLCLLMLLAARLVEGKENDISDRLIQAANIIESQLPAWENEAAHLADRLGRPQFTSFLGRGYDQYTARGAALLFKEGAKTPAEASCGGQFRHGAVEVVDQEHVAIYFVPPHTDRRYKRVQASVKELISLPGRVVTVGSDLPIELNEKYLSHLGVQKVDDPIIAAVTEIVPVQLLTAYLARLTGLEAGNFRNTTPVINHDA</sequence>
<evidence type="ECO:0000313" key="6">
    <source>
        <dbReference type="EMBL" id="PLR86549.1"/>
    </source>
</evidence>
<dbReference type="EMBL" id="PGVA01000002">
    <property type="protein sequence ID" value="PLR86549.1"/>
    <property type="molecule type" value="Genomic_DNA"/>
</dbReference>
<dbReference type="Gene3D" id="3.40.50.10490">
    <property type="entry name" value="Glucose-6-phosphate isomerase like protein, domain 1"/>
    <property type="match status" value="2"/>
</dbReference>
<protein>
    <recommendedName>
        <fullName evidence="3">Glutamine--fructose-6-phosphate aminotransferase [isomerizing]</fullName>
        <ecNumber evidence="2">2.6.1.16</ecNumber>
    </recommendedName>
</protein>
<reference evidence="7 9" key="2">
    <citation type="submission" date="2017-12" db="EMBL/GenBank/DDBJ databases">
        <title>Comparative Functional Genomics of Dry Heat Resistant strains isolated from the Viking Spacecraft.</title>
        <authorList>
            <person name="Seuylemezian A."/>
            <person name="Cooper K."/>
            <person name="Vaishampayan P."/>
        </authorList>
    </citation>
    <scope>NUCLEOTIDE SEQUENCE [LARGE SCALE GENOMIC DNA]</scope>
    <source>
        <strain evidence="7 9">ATCC 29669</strain>
    </source>
</reference>
<dbReference type="Proteomes" id="UP000234951">
    <property type="component" value="Unassembled WGS sequence"/>
</dbReference>
<dbReference type="PANTHER" id="PTHR10937:SF0">
    <property type="entry name" value="GLUTAMINE--FRUCTOSE-6-PHOSPHATE TRANSAMINASE (ISOMERIZING)"/>
    <property type="match status" value="1"/>
</dbReference>
<dbReference type="SUPFAM" id="SSF53697">
    <property type="entry name" value="SIS domain"/>
    <property type="match status" value="1"/>
</dbReference>
<dbReference type="OrthoDB" id="9782098at2"/>
<keyword evidence="9" id="KW-1185">Reference proteome</keyword>
<reference evidence="6 8" key="1">
    <citation type="submission" date="2017-11" db="EMBL/GenBank/DDBJ databases">
        <title>Comparitive Functional Genomics of Dry Heat Resistant strains isolated from the Viking Spacecraft.</title>
        <authorList>
            <person name="Seuylemezian A."/>
            <person name="Cooper K."/>
            <person name="Vaishampayan P."/>
        </authorList>
    </citation>
    <scope>NUCLEOTIDE SEQUENCE [LARGE SCALE GENOMIC DNA]</scope>
    <source>
        <strain evidence="6 8">M4.6</strain>
    </source>
</reference>
<dbReference type="PANTHER" id="PTHR10937">
    <property type="entry name" value="GLUCOSAMINE--FRUCTOSE-6-PHOSPHATE AMINOTRANSFERASE, ISOMERIZING"/>
    <property type="match status" value="1"/>
</dbReference>
<proteinExistence type="predicted"/>
<comment type="caution">
    <text evidence="6">The sequence shown here is derived from an EMBL/GenBank/DDBJ whole genome shotgun (WGS) entry which is preliminary data.</text>
</comment>
<evidence type="ECO:0000256" key="4">
    <source>
        <dbReference type="ARBA" id="ARBA00022737"/>
    </source>
</evidence>
<dbReference type="EC" id="2.6.1.16" evidence="2"/>
<dbReference type="GO" id="GO:0006047">
    <property type="term" value="P:UDP-N-acetylglucosamine metabolic process"/>
    <property type="evidence" value="ECO:0007669"/>
    <property type="project" value="TreeGrafter"/>
</dbReference>
<evidence type="ECO:0000256" key="3">
    <source>
        <dbReference type="ARBA" id="ARBA00016090"/>
    </source>
</evidence>
<dbReference type="InterPro" id="IPR035466">
    <property type="entry name" value="GlmS/AgaS_SIS"/>
</dbReference>
<name>A0A2N5GSD3_9BACI</name>
<dbReference type="InterPro" id="IPR001347">
    <property type="entry name" value="SIS_dom"/>
</dbReference>
<dbReference type="GO" id="GO:0004360">
    <property type="term" value="F:glutamine-fructose-6-phosphate transaminase (isomerizing) activity"/>
    <property type="evidence" value="ECO:0007669"/>
    <property type="project" value="UniProtKB-EC"/>
</dbReference>
<accession>A0A2N5GSD3</accession>
<evidence type="ECO:0000313" key="8">
    <source>
        <dbReference type="Proteomes" id="UP000234951"/>
    </source>
</evidence>
<dbReference type="GO" id="GO:0006002">
    <property type="term" value="P:fructose 6-phosphate metabolic process"/>
    <property type="evidence" value="ECO:0007669"/>
    <property type="project" value="TreeGrafter"/>
</dbReference>
<evidence type="ECO:0000259" key="5">
    <source>
        <dbReference type="PROSITE" id="PS51464"/>
    </source>
</evidence>